<dbReference type="KEGG" id="hir:HETIRDRAFT_144946"/>
<dbReference type="InParanoid" id="W4JY20"/>
<organism evidence="2 3">
    <name type="scientific">Heterobasidion irregulare (strain TC 32-1)</name>
    <dbReference type="NCBI Taxonomy" id="747525"/>
    <lineage>
        <taxon>Eukaryota</taxon>
        <taxon>Fungi</taxon>
        <taxon>Dikarya</taxon>
        <taxon>Basidiomycota</taxon>
        <taxon>Agaricomycotina</taxon>
        <taxon>Agaricomycetes</taxon>
        <taxon>Russulales</taxon>
        <taxon>Bondarzewiaceae</taxon>
        <taxon>Heterobasidion</taxon>
        <taxon>Heterobasidion annosum species complex</taxon>
    </lineage>
</organism>
<accession>W4JY20</accession>
<proteinExistence type="predicted"/>
<sequence>MQANDGLDFEGRAHVRVEGVSRVAADAQDRREGPQSPGMTTGRLGTVVKIPSLERTGMYAITWLTDGWRCAAQQGQSTGRGHAGVNPPHMH</sequence>
<evidence type="ECO:0000313" key="2">
    <source>
        <dbReference type="EMBL" id="ETW78477.1"/>
    </source>
</evidence>
<feature type="region of interest" description="Disordered" evidence="1">
    <location>
        <begin position="21"/>
        <end position="45"/>
    </location>
</feature>
<protein>
    <submittedName>
        <fullName evidence="2">Uncharacterized protein</fullName>
    </submittedName>
</protein>
<reference evidence="2 3" key="1">
    <citation type="journal article" date="2012" name="New Phytol.">
        <title>Insight into trade-off between wood decay and parasitism from the genome of a fungal forest pathogen.</title>
        <authorList>
            <person name="Olson A."/>
            <person name="Aerts A."/>
            <person name="Asiegbu F."/>
            <person name="Belbahri L."/>
            <person name="Bouzid O."/>
            <person name="Broberg A."/>
            <person name="Canback B."/>
            <person name="Coutinho P.M."/>
            <person name="Cullen D."/>
            <person name="Dalman K."/>
            <person name="Deflorio G."/>
            <person name="van Diepen L.T."/>
            <person name="Dunand C."/>
            <person name="Duplessis S."/>
            <person name="Durling M."/>
            <person name="Gonthier P."/>
            <person name="Grimwood J."/>
            <person name="Fossdal C.G."/>
            <person name="Hansson D."/>
            <person name="Henrissat B."/>
            <person name="Hietala A."/>
            <person name="Himmelstrand K."/>
            <person name="Hoffmeister D."/>
            <person name="Hogberg N."/>
            <person name="James T.Y."/>
            <person name="Karlsson M."/>
            <person name="Kohler A."/>
            <person name="Kues U."/>
            <person name="Lee Y.H."/>
            <person name="Lin Y.C."/>
            <person name="Lind M."/>
            <person name="Lindquist E."/>
            <person name="Lombard V."/>
            <person name="Lucas S."/>
            <person name="Lunden K."/>
            <person name="Morin E."/>
            <person name="Murat C."/>
            <person name="Park J."/>
            <person name="Raffaello T."/>
            <person name="Rouze P."/>
            <person name="Salamov A."/>
            <person name="Schmutz J."/>
            <person name="Solheim H."/>
            <person name="Stahlberg J."/>
            <person name="Velez H."/>
            <person name="de Vries R.P."/>
            <person name="Wiebenga A."/>
            <person name="Woodward S."/>
            <person name="Yakovlev I."/>
            <person name="Garbelotto M."/>
            <person name="Martin F."/>
            <person name="Grigoriev I.V."/>
            <person name="Stenlid J."/>
        </authorList>
    </citation>
    <scope>NUCLEOTIDE SEQUENCE [LARGE SCALE GENOMIC DNA]</scope>
    <source>
        <strain evidence="2 3">TC 32-1</strain>
    </source>
</reference>
<evidence type="ECO:0000313" key="3">
    <source>
        <dbReference type="Proteomes" id="UP000030671"/>
    </source>
</evidence>
<dbReference type="HOGENOM" id="CLU_2427269_0_0_1"/>
<keyword evidence="3" id="KW-1185">Reference proteome</keyword>
<gene>
    <name evidence="2" type="ORF">HETIRDRAFT_144946</name>
</gene>
<dbReference type="GeneID" id="20667056"/>
<name>W4JY20_HETIT</name>
<dbReference type="AlphaFoldDB" id="W4JY20"/>
<dbReference type="EMBL" id="KI925462">
    <property type="protein sequence ID" value="ETW78477.1"/>
    <property type="molecule type" value="Genomic_DNA"/>
</dbReference>
<evidence type="ECO:0000256" key="1">
    <source>
        <dbReference type="SAM" id="MobiDB-lite"/>
    </source>
</evidence>
<dbReference type="Proteomes" id="UP000030671">
    <property type="component" value="Unassembled WGS sequence"/>
</dbReference>
<dbReference type="RefSeq" id="XP_009550441.1">
    <property type="nucleotide sequence ID" value="XM_009552146.1"/>
</dbReference>